<sequence length="81" mass="9432">MKTAVQELVDELLFIESIKENEITKGNKAILTTAAIKQAIIKEKRQLIKAHIDGFDHIVVDFKKQEYAEQYYNETYNQNES</sequence>
<protein>
    <submittedName>
        <fullName evidence="1">Uncharacterized protein</fullName>
    </submittedName>
</protein>
<evidence type="ECO:0000313" key="1">
    <source>
        <dbReference type="EMBL" id="CAB4152669.1"/>
    </source>
</evidence>
<reference evidence="1" key="1">
    <citation type="submission" date="2020-04" db="EMBL/GenBank/DDBJ databases">
        <authorList>
            <person name="Chiriac C."/>
            <person name="Salcher M."/>
            <person name="Ghai R."/>
            <person name="Kavagutti S V."/>
        </authorList>
    </citation>
    <scope>NUCLEOTIDE SEQUENCE</scope>
</reference>
<name>A0A6J5NAP6_9CAUD</name>
<organism evidence="1">
    <name type="scientific">uncultured Caudovirales phage</name>
    <dbReference type="NCBI Taxonomy" id="2100421"/>
    <lineage>
        <taxon>Viruses</taxon>
        <taxon>Duplodnaviria</taxon>
        <taxon>Heunggongvirae</taxon>
        <taxon>Uroviricota</taxon>
        <taxon>Caudoviricetes</taxon>
        <taxon>Peduoviridae</taxon>
        <taxon>Maltschvirus</taxon>
        <taxon>Maltschvirus maltsch</taxon>
    </lineage>
</organism>
<accession>A0A6J5NAP6</accession>
<proteinExistence type="predicted"/>
<dbReference type="EMBL" id="LR796573">
    <property type="protein sequence ID" value="CAB4152669.1"/>
    <property type="molecule type" value="Genomic_DNA"/>
</dbReference>
<gene>
    <name evidence="1" type="ORF">UFOVP614_25</name>
</gene>